<comment type="caution">
    <text evidence="1">The sequence shown here is derived from an EMBL/GenBank/DDBJ whole genome shotgun (WGS) entry which is preliminary data.</text>
</comment>
<organism evidence="1 2">
    <name type="scientific">Paenibacillus rhizosphaerae</name>
    <dbReference type="NCBI Taxonomy" id="297318"/>
    <lineage>
        <taxon>Bacteria</taxon>
        <taxon>Bacillati</taxon>
        <taxon>Bacillota</taxon>
        <taxon>Bacilli</taxon>
        <taxon>Bacillales</taxon>
        <taxon>Paenibacillaceae</taxon>
        <taxon>Paenibacillus</taxon>
    </lineage>
</organism>
<protein>
    <submittedName>
        <fullName evidence="1">Uncharacterized protein</fullName>
    </submittedName>
</protein>
<dbReference type="AlphaFoldDB" id="A0A839TZT5"/>
<sequence>MLTLVQSIYMQNYMQSLEDQNILLLLVKRKVEFILQNYMVTVSKCQ</sequence>
<name>A0A839TZT5_9BACL</name>
<evidence type="ECO:0000313" key="1">
    <source>
        <dbReference type="EMBL" id="MBB3132013.1"/>
    </source>
</evidence>
<dbReference type="Proteomes" id="UP000517523">
    <property type="component" value="Unassembled WGS sequence"/>
</dbReference>
<reference evidence="1 2" key="1">
    <citation type="submission" date="2020-08" db="EMBL/GenBank/DDBJ databases">
        <title>Genomic Encyclopedia of Type Strains, Phase III (KMG-III): the genomes of soil and plant-associated and newly described type strains.</title>
        <authorList>
            <person name="Whitman W."/>
        </authorList>
    </citation>
    <scope>NUCLEOTIDE SEQUENCE [LARGE SCALE GENOMIC DNA]</scope>
    <source>
        <strain evidence="1 2">CECT 5831</strain>
    </source>
</reference>
<accession>A0A839TZT5</accession>
<dbReference type="EMBL" id="JACHXJ010000010">
    <property type="protein sequence ID" value="MBB3132013.1"/>
    <property type="molecule type" value="Genomic_DNA"/>
</dbReference>
<gene>
    <name evidence="1" type="ORF">FHS19_006739</name>
</gene>
<evidence type="ECO:0000313" key="2">
    <source>
        <dbReference type="Proteomes" id="UP000517523"/>
    </source>
</evidence>
<proteinExistence type="predicted"/>